<evidence type="ECO:0000313" key="1">
    <source>
        <dbReference type="EMBL" id="VFB00016.1"/>
    </source>
</evidence>
<protein>
    <recommendedName>
        <fullName evidence="3">DUF2993 domain-containing protein</fullName>
    </recommendedName>
</protein>
<organism evidence="1 2">
    <name type="scientific">Nocardia cyriacigeorgica</name>
    <dbReference type="NCBI Taxonomy" id="135487"/>
    <lineage>
        <taxon>Bacteria</taxon>
        <taxon>Bacillati</taxon>
        <taxon>Actinomycetota</taxon>
        <taxon>Actinomycetes</taxon>
        <taxon>Mycobacteriales</taxon>
        <taxon>Nocardiaceae</taxon>
        <taxon>Nocardia</taxon>
    </lineage>
</organism>
<sequence>MPTKIRSTLTVSRRTLVIALVAVAVLLATVLVGGEAYARHAVASCVSSQFEKEMGSRIDVGFGAKPMLVTWVDGKLPEVNVNSDDVKFGPAVGMQVRATFRDIEVTDSGRSGAAIGRSSADVSWSNDGIAKTLGGLVSNVSSSAAEGKLTMEVLGGLAQVQVQPQVINGAVQVDVESAHVLGIGLPTDLVQGIADLLSESLQRYPFEMQPTSLRVTDDGIQVQLTGGHTELPASNDGSSTC</sequence>
<evidence type="ECO:0008006" key="3">
    <source>
        <dbReference type="Google" id="ProtNLM"/>
    </source>
</evidence>
<reference evidence="1 2" key="1">
    <citation type="submission" date="2019-02" db="EMBL/GenBank/DDBJ databases">
        <authorList>
            <consortium name="Pathogen Informatics"/>
        </authorList>
    </citation>
    <scope>NUCLEOTIDE SEQUENCE [LARGE SCALE GENOMIC DNA]</scope>
    <source>
        <strain evidence="1 2">3012STDY6756504</strain>
    </source>
</reference>
<proteinExistence type="predicted"/>
<dbReference type="InterPro" id="IPR021373">
    <property type="entry name" value="DUF2993"/>
</dbReference>
<dbReference type="Pfam" id="PF11209">
    <property type="entry name" value="LmeA"/>
    <property type="match status" value="1"/>
</dbReference>
<dbReference type="EMBL" id="LR215973">
    <property type="protein sequence ID" value="VFB00016.1"/>
    <property type="molecule type" value="Genomic_DNA"/>
</dbReference>
<dbReference type="AlphaFoldDB" id="A0A4U8W4A0"/>
<dbReference type="RefSeq" id="WP_130918018.1">
    <property type="nucleotide sequence ID" value="NZ_JARWOB010000041.1"/>
</dbReference>
<dbReference type="Proteomes" id="UP000290439">
    <property type="component" value="Chromosome"/>
</dbReference>
<gene>
    <name evidence="1" type="ORF">NCTC10797_03807</name>
</gene>
<evidence type="ECO:0000313" key="2">
    <source>
        <dbReference type="Proteomes" id="UP000290439"/>
    </source>
</evidence>
<accession>A0A4U8W4A0</accession>
<name>A0A4U8W4A0_9NOCA</name>